<dbReference type="Proteomes" id="UP000215027">
    <property type="component" value="Chromosome I"/>
</dbReference>
<dbReference type="AlphaFoldDB" id="A0A161KAT7"/>
<dbReference type="KEGG" id="pbf:CFX0092_A2355"/>
<dbReference type="RefSeq" id="WP_095043612.1">
    <property type="nucleotide sequence ID" value="NZ_LN890655.1"/>
</dbReference>
<keyword evidence="2" id="KW-1185">Reference proteome</keyword>
<organism evidence="1 2">
    <name type="scientific">Candidatus Promineifilum breve</name>
    <dbReference type="NCBI Taxonomy" id="1806508"/>
    <lineage>
        <taxon>Bacteria</taxon>
        <taxon>Bacillati</taxon>
        <taxon>Chloroflexota</taxon>
        <taxon>Ardenticatenia</taxon>
        <taxon>Candidatus Promineifilales</taxon>
        <taxon>Candidatus Promineifilaceae</taxon>
        <taxon>Candidatus Promineifilum</taxon>
    </lineage>
</organism>
<evidence type="ECO:0008006" key="3">
    <source>
        <dbReference type="Google" id="ProtNLM"/>
    </source>
</evidence>
<evidence type="ECO:0000313" key="2">
    <source>
        <dbReference type="Proteomes" id="UP000215027"/>
    </source>
</evidence>
<evidence type="ECO:0000313" key="1">
    <source>
        <dbReference type="EMBL" id="CUS04233.2"/>
    </source>
</evidence>
<proteinExistence type="predicted"/>
<dbReference type="EMBL" id="LN890655">
    <property type="protein sequence ID" value="CUS04233.2"/>
    <property type="molecule type" value="Genomic_DNA"/>
</dbReference>
<protein>
    <recommendedName>
        <fullName evidence="3">Major capsid protein</fullName>
    </recommendedName>
</protein>
<accession>A0A161KAT7</accession>
<sequence>MDLDFTQVIADLGGRLGFFEIARQTRAPASYLFNRFLPEQVRPTYDVSAGSMRITPTMAGLSGMDSRYAQVGAIDARTFMERTAKLTASVPLTENALREIYAFSQALSGQGGDVRGWLRGEIEAIFNNVVMQAQLDTMEWLRGQALSEGTGINWRYDNVSLTVNYGIPVGNILTVRTIASNNAYGGSTSKFWEDVRAAQRLLNYRVTAFIAHPDTIDAIIHNTVNTARVIGQDVNGGWFDIQRFTGTTEQPSGDARDTLRLWAYGLEGEVIDPANPTQTKKVPFLEPGKLIAIGQAGRGGYVVGMGAQEDPLDNRPVGYTHIGPTVEGANVPGRWGRMYVPQERPWELHGESVTNGLPVIEDPSKVVIATTELA</sequence>
<gene>
    <name evidence="1" type="ORF">CFX0092_A2355</name>
</gene>
<name>A0A161KAT7_9CHLR</name>
<reference evidence="1" key="1">
    <citation type="submission" date="2016-01" db="EMBL/GenBank/DDBJ databases">
        <authorList>
            <person name="Mcilroy J.S."/>
            <person name="Karst M S."/>
            <person name="Albertsen M."/>
        </authorList>
    </citation>
    <scope>NUCLEOTIDE SEQUENCE</scope>
    <source>
        <strain evidence="1">Cfx-K</strain>
    </source>
</reference>
<dbReference type="OrthoDB" id="56817at2"/>